<comment type="function">
    <text evidence="7">Binds to the 23S rRNA.</text>
</comment>
<dbReference type="STRING" id="39950.BCB69_00245"/>
<name>A0A1B3WC50_9FIRM</name>
<keyword evidence="3 7" id="KW-0694">RNA-binding</keyword>
<dbReference type="InterPro" id="IPR020070">
    <property type="entry name" value="Ribosomal_bL9_N"/>
</dbReference>
<dbReference type="GO" id="GO:0005840">
    <property type="term" value="C:ribosome"/>
    <property type="evidence" value="ECO:0007669"/>
    <property type="project" value="UniProtKB-KW"/>
</dbReference>
<protein>
    <recommendedName>
        <fullName evidence="6 7">Large ribosomal subunit protein bL9</fullName>
    </recommendedName>
</protein>
<dbReference type="SUPFAM" id="SSF55653">
    <property type="entry name" value="Ribosomal protein L9 C-domain"/>
    <property type="match status" value="1"/>
</dbReference>
<reference evidence="10" key="1">
    <citation type="submission" date="2016-08" db="EMBL/GenBank/DDBJ databases">
        <authorList>
            <person name="Seilhamer J.J."/>
        </authorList>
    </citation>
    <scope>NUCLEOTIDE SEQUENCE [LARGE SCALE GENOMIC DNA]</scope>
    <source>
        <strain evidence="10">F0677</strain>
    </source>
</reference>
<evidence type="ECO:0000256" key="1">
    <source>
        <dbReference type="ARBA" id="ARBA00010605"/>
    </source>
</evidence>
<sequence length="148" mass="16402">MKVVLLQDVKKLGNRGDVIEVADGYGRNVLIRKGLAVEGTKANLNTAKQRQESKEFKSKVAADEAVIMASQLKKVKVVIKVQTGEDGKVFGSVTARDIAAALKEQYKFDFDKKKIMLEQPIKTVGEYEVNVWVHPQVKSTIQLSVVSE</sequence>
<evidence type="ECO:0000259" key="8">
    <source>
        <dbReference type="Pfam" id="PF01281"/>
    </source>
</evidence>
<dbReference type="Gene3D" id="3.40.5.10">
    <property type="entry name" value="Ribosomal protein L9, N-terminal domain"/>
    <property type="match status" value="1"/>
</dbReference>
<dbReference type="Proteomes" id="UP000094757">
    <property type="component" value="Chromosome"/>
</dbReference>
<evidence type="ECO:0000256" key="3">
    <source>
        <dbReference type="ARBA" id="ARBA00022884"/>
    </source>
</evidence>
<dbReference type="InterPro" id="IPR009027">
    <property type="entry name" value="Ribosomal_bL9/RNase_H1_N"/>
</dbReference>
<evidence type="ECO:0000256" key="6">
    <source>
        <dbReference type="ARBA" id="ARBA00035292"/>
    </source>
</evidence>
<dbReference type="GO" id="GO:0003735">
    <property type="term" value="F:structural constituent of ribosome"/>
    <property type="evidence" value="ECO:0007669"/>
    <property type="project" value="InterPro"/>
</dbReference>
<dbReference type="OrthoDB" id="9788336at2"/>
<dbReference type="SUPFAM" id="SSF55658">
    <property type="entry name" value="L9 N-domain-like"/>
    <property type="match status" value="1"/>
</dbReference>
<dbReference type="AlphaFoldDB" id="A0A1B3WC50"/>
<feature type="domain" description="Large ribosomal subunit protein bL9 C-terminal" evidence="9">
    <location>
        <begin position="64"/>
        <end position="146"/>
    </location>
</feature>
<evidence type="ECO:0000313" key="10">
    <source>
        <dbReference type="EMBL" id="AOH38558.1"/>
    </source>
</evidence>
<dbReference type="InterPro" id="IPR000244">
    <property type="entry name" value="Ribosomal_bL9"/>
</dbReference>
<dbReference type="EMBL" id="QWKU01000001">
    <property type="protein sequence ID" value="RID94488.1"/>
    <property type="molecule type" value="Genomic_DNA"/>
</dbReference>
<dbReference type="PANTHER" id="PTHR21368">
    <property type="entry name" value="50S RIBOSOMAL PROTEIN L9"/>
    <property type="match status" value="1"/>
</dbReference>
<gene>
    <name evidence="7" type="primary">rplI</name>
    <name evidence="10" type="ORF">BCB69_00245</name>
    <name evidence="11" type="ORF">DX915_02935</name>
</gene>
<dbReference type="InterPro" id="IPR020069">
    <property type="entry name" value="Ribosomal_bL9_C"/>
</dbReference>
<keyword evidence="4 7" id="KW-0689">Ribosomal protein</keyword>
<proteinExistence type="inferred from homology"/>
<reference evidence="11 13" key="3">
    <citation type="submission" date="2018-08" db="EMBL/GenBank/DDBJ databases">
        <title>Draft genome sequence of Dialister pneumosintes KCOM 1685.</title>
        <authorList>
            <person name="Kook J.-K."/>
            <person name="Park S.-N."/>
            <person name="Lim Y.K."/>
        </authorList>
    </citation>
    <scope>NUCLEOTIDE SEQUENCE [LARGE SCALE GENOMIC DNA]</scope>
    <source>
        <strain evidence="11 13">KCOM 1685</strain>
    </source>
</reference>
<dbReference type="HAMAP" id="MF_00503">
    <property type="entry name" value="Ribosomal_bL9"/>
    <property type="match status" value="1"/>
</dbReference>
<organism evidence="10 12">
    <name type="scientific">Dialister pneumosintes</name>
    <dbReference type="NCBI Taxonomy" id="39950"/>
    <lineage>
        <taxon>Bacteria</taxon>
        <taxon>Bacillati</taxon>
        <taxon>Bacillota</taxon>
        <taxon>Negativicutes</taxon>
        <taxon>Veillonellales</taxon>
        <taxon>Veillonellaceae</taxon>
        <taxon>Dialister</taxon>
    </lineage>
</organism>
<evidence type="ECO:0000256" key="2">
    <source>
        <dbReference type="ARBA" id="ARBA00022730"/>
    </source>
</evidence>
<dbReference type="RefSeq" id="WP_022513755.1">
    <property type="nucleotide sequence ID" value="NZ_CP017037.1"/>
</dbReference>
<evidence type="ECO:0000256" key="7">
    <source>
        <dbReference type="HAMAP-Rule" id="MF_00503"/>
    </source>
</evidence>
<dbReference type="Gene3D" id="3.10.430.100">
    <property type="entry name" value="Ribosomal protein L9, C-terminal domain"/>
    <property type="match status" value="1"/>
</dbReference>
<evidence type="ECO:0000259" key="9">
    <source>
        <dbReference type="Pfam" id="PF03948"/>
    </source>
</evidence>
<dbReference type="InterPro" id="IPR036935">
    <property type="entry name" value="Ribosomal_bL9_N_sf"/>
</dbReference>
<evidence type="ECO:0000313" key="13">
    <source>
        <dbReference type="Proteomes" id="UP000266262"/>
    </source>
</evidence>
<evidence type="ECO:0000256" key="5">
    <source>
        <dbReference type="ARBA" id="ARBA00023274"/>
    </source>
</evidence>
<dbReference type="GO" id="GO:1990904">
    <property type="term" value="C:ribonucleoprotein complex"/>
    <property type="evidence" value="ECO:0007669"/>
    <property type="project" value="UniProtKB-KW"/>
</dbReference>
<evidence type="ECO:0000256" key="4">
    <source>
        <dbReference type="ARBA" id="ARBA00022980"/>
    </source>
</evidence>
<dbReference type="Proteomes" id="UP000266262">
    <property type="component" value="Unassembled WGS sequence"/>
</dbReference>
<evidence type="ECO:0000313" key="11">
    <source>
        <dbReference type="EMBL" id="RID94488.1"/>
    </source>
</evidence>
<keyword evidence="5 7" id="KW-0687">Ribonucleoprotein</keyword>
<dbReference type="InterPro" id="IPR020594">
    <property type="entry name" value="Ribosomal_bL9_bac/chp"/>
</dbReference>
<dbReference type="InterPro" id="IPR036791">
    <property type="entry name" value="Ribosomal_bL9_C_sf"/>
</dbReference>
<keyword evidence="13" id="KW-1185">Reference proteome</keyword>
<dbReference type="Pfam" id="PF01281">
    <property type="entry name" value="Ribosomal_L9_N"/>
    <property type="match status" value="1"/>
</dbReference>
<dbReference type="NCBIfam" id="TIGR00158">
    <property type="entry name" value="L9"/>
    <property type="match status" value="1"/>
</dbReference>
<dbReference type="GO" id="GO:0006412">
    <property type="term" value="P:translation"/>
    <property type="evidence" value="ECO:0007669"/>
    <property type="project" value="UniProtKB-UniRule"/>
</dbReference>
<keyword evidence="2 7" id="KW-0699">rRNA-binding</keyword>
<dbReference type="GO" id="GO:0019843">
    <property type="term" value="F:rRNA binding"/>
    <property type="evidence" value="ECO:0007669"/>
    <property type="project" value="UniProtKB-UniRule"/>
</dbReference>
<dbReference type="KEGG" id="dpn:BCB69_00245"/>
<comment type="similarity">
    <text evidence="1 7">Belongs to the bacterial ribosomal protein bL9 family.</text>
</comment>
<dbReference type="EMBL" id="CP017037">
    <property type="protein sequence ID" value="AOH38558.1"/>
    <property type="molecule type" value="Genomic_DNA"/>
</dbReference>
<evidence type="ECO:0000313" key="12">
    <source>
        <dbReference type="Proteomes" id="UP000094757"/>
    </source>
</evidence>
<reference evidence="12" key="2">
    <citation type="submission" date="2016-08" db="EMBL/GenBank/DDBJ databases">
        <authorList>
            <person name="Holder M.E."/>
            <person name="Ajami N.J."/>
            <person name="Petrosino J.F."/>
        </authorList>
    </citation>
    <scope>NUCLEOTIDE SEQUENCE [LARGE SCALE GENOMIC DNA]</scope>
    <source>
        <strain evidence="12">F0677</strain>
    </source>
</reference>
<dbReference type="Pfam" id="PF03948">
    <property type="entry name" value="Ribosomal_L9_C"/>
    <property type="match status" value="1"/>
</dbReference>
<feature type="domain" description="Ribosomal protein L9" evidence="8">
    <location>
        <begin position="1"/>
        <end position="45"/>
    </location>
</feature>
<accession>A0A1B3WC50</accession>